<reference evidence="7" key="1">
    <citation type="submission" date="2006-12" db="EMBL/GenBank/DDBJ databases">
        <authorList>
            <person name="Fouts D.E."/>
            <person name="Nelson K.E."/>
            <person name="Sebastian Y."/>
        </authorList>
    </citation>
    <scope>NUCLEOTIDE SEQUENCE [LARGE SCALE GENOMIC DNA]</scope>
    <source>
        <strain evidence="7">81-176</strain>
    </source>
</reference>
<proteinExistence type="predicted"/>
<accession>A0A0H3PHX6</accession>
<organism evidence="6 7">
    <name type="scientific">Campylobacter jejuni subsp. jejuni serotype O:23/36 (strain 81-176)</name>
    <dbReference type="NCBI Taxonomy" id="354242"/>
    <lineage>
        <taxon>Bacteria</taxon>
        <taxon>Pseudomonadati</taxon>
        <taxon>Campylobacterota</taxon>
        <taxon>Epsilonproteobacteria</taxon>
        <taxon>Campylobacterales</taxon>
        <taxon>Campylobacteraceae</taxon>
        <taxon>Campylobacter</taxon>
    </lineage>
</organism>
<gene>
    <name evidence="6" type="ordered locus">CJJ81176_1306</name>
</gene>
<dbReference type="AlphaFoldDB" id="A0A0H3PHX6"/>
<dbReference type="PANTHER" id="PTHR47637:SF1">
    <property type="entry name" value="CHAPERONE SURA"/>
    <property type="match status" value="1"/>
</dbReference>
<dbReference type="Gene3D" id="1.10.4030.10">
    <property type="entry name" value="Porin chaperone SurA, peptide-binding domain"/>
    <property type="match status" value="1"/>
</dbReference>
<dbReference type="SUPFAM" id="SSF109998">
    <property type="entry name" value="Triger factor/SurA peptide-binding domain-like"/>
    <property type="match status" value="1"/>
</dbReference>
<dbReference type="KEGG" id="cjj:CJJ81176_1306"/>
<feature type="chain" id="PRO_5002617507" evidence="3">
    <location>
        <begin position="18"/>
        <end position="271"/>
    </location>
</feature>
<evidence type="ECO:0000256" key="1">
    <source>
        <dbReference type="ARBA" id="ARBA00022729"/>
    </source>
</evidence>
<feature type="signal peptide" evidence="3">
    <location>
        <begin position="1"/>
        <end position="17"/>
    </location>
</feature>
<feature type="domain" description="Cj1289-like C-terminal" evidence="5">
    <location>
        <begin position="136"/>
        <end position="226"/>
    </location>
</feature>
<keyword evidence="2" id="KW-0697">Rotamase</keyword>
<evidence type="ECO:0000259" key="4">
    <source>
        <dbReference type="Pfam" id="PF09312"/>
    </source>
</evidence>
<evidence type="ECO:0000313" key="6">
    <source>
        <dbReference type="EMBL" id="EAQ72581.1"/>
    </source>
</evidence>
<sequence length="271" mass="30999">MKKILLSFAFFASLASANTINAIAVVVDKEPITTYDIDQTMKALKIDRNKALGVLINEKMEISQMKQLGIVVNDLELDDAINKMLAQNKTTLNAFKANLKSKNRSYEQFRTNFKKDLEKRKLYEKIASMAKTDFSDDGAKKFFEQNKDKFTFYTQINANIYLSNNPQTLENIKNTKKTILKPQNASLNTSNADPRLLGLLSQIPVGGFSPVLNGKNGYELYEVKSKDGTQTPEYEQVKNEVLNAYVSEQRQNFIQDYFDKLRSKINIEYLR</sequence>
<keyword evidence="1 3" id="KW-0732">Signal</keyword>
<evidence type="ECO:0000256" key="3">
    <source>
        <dbReference type="SAM" id="SignalP"/>
    </source>
</evidence>
<dbReference type="Pfam" id="PF22506">
    <property type="entry name" value="Cj1289-like_C"/>
    <property type="match status" value="1"/>
</dbReference>
<dbReference type="InterPro" id="IPR050280">
    <property type="entry name" value="OMP_Chaperone_SurA"/>
</dbReference>
<evidence type="ECO:0000256" key="2">
    <source>
        <dbReference type="ARBA" id="ARBA00023110"/>
    </source>
</evidence>
<dbReference type="InterPro" id="IPR015391">
    <property type="entry name" value="SurA_N"/>
</dbReference>
<dbReference type="Gene3D" id="3.10.50.40">
    <property type="match status" value="1"/>
</dbReference>
<dbReference type="Pfam" id="PF09312">
    <property type="entry name" value="SurA_N"/>
    <property type="match status" value="1"/>
</dbReference>
<name>A0A0H3PHX6_CAMJJ</name>
<dbReference type="PANTHER" id="PTHR47637">
    <property type="entry name" value="CHAPERONE SURA"/>
    <property type="match status" value="1"/>
</dbReference>
<evidence type="ECO:0000259" key="5">
    <source>
        <dbReference type="Pfam" id="PF22506"/>
    </source>
</evidence>
<protein>
    <submittedName>
        <fullName evidence="6">Uncharacterized protein</fullName>
    </submittedName>
</protein>
<dbReference type="RefSeq" id="WP_009882865.1">
    <property type="nucleotide sequence ID" value="NC_008787.1"/>
</dbReference>
<dbReference type="InterPro" id="IPR055131">
    <property type="entry name" value="Cj1289-like_C"/>
</dbReference>
<keyword evidence="2" id="KW-0413">Isomerase</keyword>
<dbReference type="Proteomes" id="UP000000646">
    <property type="component" value="Chromosome"/>
</dbReference>
<dbReference type="EMBL" id="CP000538">
    <property type="protein sequence ID" value="EAQ72581.1"/>
    <property type="molecule type" value="Genomic_DNA"/>
</dbReference>
<dbReference type="eggNOG" id="COG0760">
    <property type="taxonomic scope" value="Bacteria"/>
</dbReference>
<evidence type="ECO:0000313" key="7">
    <source>
        <dbReference type="Proteomes" id="UP000000646"/>
    </source>
</evidence>
<dbReference type="InterPro" id="IPR027304">
    <property type="entry name" value="Trigger_fact/SurA_dom_sf"/>
</dbReference>
<dbReference type="HOGENOM" id="CLU_059173_1_0_7"/>
<dbReference type="GO" id="GO:0003755">
    <property type="term" value="F:peptidyl-prolyl cis-trans isomerase activity"/>
    <property type="evidence" value="ECO:0007669"/>
    <property type="project" value="UniProtKB-KW"/>
</dbReference>
<dbReference type="InterPro" id="IPR046357">
    <property type="entry name" value="PPIase_dom_sf"/>
</dbReference>
<feature type="domain" description="SurA N-terminal" evidence="4">
    <location>
        <begin position="48"/>
        <end position="117"/>
    </location>
</feature>